<dbReference type="EMBL" id="WSRP01000038">
    <property type="protein sequence ID" value="MVX57625.1"/>
    <property type="molecule type" value="Genomic_DNA"/>
</dbReference>
<accession>A0A6L6YIP2</accession>
<proteinExistence type="inferred from homology"/>
<dbReference type="PANTHER" id="PTHR38042">
    <property type="entry name" value="UROPORPHYRINOGEN-III SYNTHASE, CHLOROPLASTIC"/>
    <property type="match status" value="1"/>
</dbReference>
<comment type="catalytic activity">
    <reaction evidence="8 9">
        <text>hydroxymethylbilane = uroporphyrinogen III + H2O</text>
        <dbReference type="Rhea" id="RHEA:18965"/>
        <dbReference type="ChEBI" id="CHEBI:15377"/>
        <dbReference type="ChEBI" id="CHEBI:57308"/>
        <dbReference type="ChEBI" id="CHEBI:57845"/>
        <dbReference type="EC" id="4.2.1.75"/>
    </reaction>
</comment>
<comment type="pathway">
    <text evidence="1 9">Porphyrin-containing compound metabolism; protoporphyrin-IX biosynthesis; coproporphyrinogen-III from 5-aminolevulinate: step 3/4.</text>
</comment>
<dbReference type="GO" id="GO:0006780">
    <property type="term" value="P:uroporphyrinogen III biosynthetic process"/>
    <property type="evidence" value="ECO:0007669"/>
    <property type="project" value="UniProtKB-UniRule"/>
</dbReference>
<dbReference type="GO" id="GO:0004852">
    <property type="term" value="F:uroporphyrinogen-III synthase activity"/>
    <property type="evidence" value="ECO:0007669"/>
    <property type="project" value="UniProtKB-UniRule"/>
</dbReference>
<dbReference type="Proteomes" id="UP000472580">
    <property type="component" value="Unassembled WGS sequence"/>
</dbReference>
<evidence type="ECO:0000256" key="6">
    <source>
        <dbReference type="ARBA" id="ARBA00037589"/>
    </source>
</evidence>
<dbReference type="InterPro" id="IPR036108">
    <property type="entry name" value="4pyrrol_syn_uPrphyn_synt_sf"/>
</dbReference>
<evidence type="ECO:0000256" key="5">
    <source>
        <dbReference type="ARBA" id="ARBA00023244"/>
    </source>
</evidence>
<sequence length="252" mass="27807">MKSILVMKPGREGKAAAEAAAKGGMPVFFWPAFSFRSAKRSQADIEKLVQEARDGALLIVVSPAAVRCLSEIVPDFPDSTHFAAVGAPSAELIQKYWPNTKRAIFPKGTSLQSGSELLFDELKALGLPKKAIILRGQTGREFLFEELQKAGVDVRKEVIYRRIPFKASEEEKAQLEQTPPAAVYLTSSDSADILLENVCESMRESIKDAAVLTIHPRIAERLHELGFPRVSLIDSHDPNLIHELCRLARSSE</sequence>
<dbReference type="AlphaFoldDB" id="A0A6L6YIP2"/>
<evidence type="ECO:0000256" key="9">
    <source>
        <dbReference type="RuleBase" id="RU366031"/>
    </source>
</evidence>
<evidence type="ECO:0000256" key="4">
    <source>
        <dbReference type="ARBA" id="ARBA00023239"/>
    </source>
</evidence>
<dbReference type="OrthoDB" id="9787650at2"/>
<dbReference type="CDD" id="cd06578">
    <property type="entry name" value="HemD"/>
    <property type="match status" value="1"/>
</dbReference>
<evidence type="ECO:0000313" key="11">
    <source>
        <dbReference type="EMBL" id="MVX57625.1"/>
    </source>
</evidence>
<comment type="function">
    <text evidence="6 9">Catalyzes cyclization of the linear tetrapyrrole, hydroxymethylbilane, to the macrocyclic uroporphyrinogen III.</text>
</comment>
<dbReference type="InterPro" id="IPR039793">
    <property type="entry name" value="UROS/Hem4"/>
</dbReference>
<dbReference type="GO" id="GO:0006782">
    <property type="term" value="P:protoporphyrinogen IX biosynthetic process"/>
    <property type="evidence" value="ECO:0007669"/>
    <property type="project" value="UniProtKB-UniRule"/>
</dbReference>
<dbReference type="Gene3D" id="3.40.50.10090">
    <property type="match status" value="2"/>
</dbReference>
<gene>
    <name evidence="11" type="ORF">E5987_10530</name>
</gene>
<dbReference type="RefSeq" id="WP_160336043.1">
    <property type="nucleotide sequence ID" value="NZ_WSRP01000038.1"/>
</dbReference>
<dbReference type="EC" id="4.2.1.75" evidence="3 9"/>
<comment type="similarity">
    <text evidence="2 9">Belongs to the uroporphyrinogen-III synthase family.</text>
</comment>
<keyword evidence="12" id="KW-1185">Reference proteome</keyword>
<evidence type="ECO:0000256" key="2">
    <source>
        <dbReference type="ARBA" id="ARBA00008133"/>
    </source>
</evidence>
<dbReference type="UniPathway" id="UPA00251">
    <property type="reaction ID" value="UER00320"/>
</dbReference>
<evidence type="ECO:0000259" key="10">
    <source>
        <dbReference type="Pfam" id="PF02602"/>
    </source>
</evidence>
<dbReference type="SUPFAM" id="SSF69618">
    <property type="entry name" value="HemD-like"/>
    <property type="match status" value="1"/>
</dbReference>
<reference evidence="11 12" key="1">
    <citation type="submission" date="2019-12" db="EMBL/GenBank/DDBJ databases">
        <title>Microbes associate with the intestines of laboratory mice.</title>
        <authorList>
            <person name="Navarre W."/>
            <person name="Wong E."/>
        </authorList>
    </citation>
    <scope>NUCLEOTIDE SEQUENCE [LARGE SCALE GENOMIC DNA]</scope>
    <source>
        <strain evidence="11 12">NM82_D38</strain>
    </source>
</reference>
<evidence type="ECO:0000313" key="12">
    <source>
        <dbReference type="Proteomes" id="UP000472580"/>
    </source>
</evidence>
<dbReference type="PANTHER" id="PTHR38042:SF1">
    <property type="entry name" value="UROPORPHYRINOGEN-III SYNTHASE, CHLOROPLASTIC"/>
    <property type="match status" value="1"/>
</dbReference>
<dbReference type="Pfam" id="PF02602">
    <property type="entry name" value="HEM4"/>
    <property type="match status" value="1"/>
</dbReference>
<evidence type="ECO:0000256" key="3">
    <source>
        <dbReference type="ARBA" id="ARBA00013109"/>
    </source>
</evidence>
<evidence type="ECO:0000256" key="8">
    <source>
        <dbReference type="ARBA" id="ARBA00048617"/>
    </source>
</evidence>
<evidence type="ECO:0000256" key="1">
    <source>
        <dbReference type="ARBA" id="ARBA00004772"/>
    </source>
</evidence>
<feature type="domain" description="Tetrapyrrole biosynthesis uroporphyrinogen III synthase" evidence="10">
    <location>
        <begin position="17"/>
        <end position="230"/>
    </location>
</feature>
<organism evidence="11 12">
    <name type="scientific">Parasutterella muris</name>
    <dbReference type="NCBI Taxonomy" id="2565572"/>
    <lineage>
        <taxon>Bacteria</taxon>
        <taxon>Pseudomonadati</taxon>
        <taxon>Pseudomonadota</taxon>
        <taxon>Betaproteobacteria</taxon>
        <taxon>Burkholderiales</taxon>
        <taxon>Sutterellaceae</taxon>
        <taxon>Parasutterella</taxon>
    </lineage>
</organism>
<dbReference type="InterPro" id="IPR003754">
    <property type="entry name" value="4pyrrol_synth_uPrphyn_synth"/>
</dbReference>
<protein>
    <recommendedName>
        <fullName evidence="7 9">Uroporphyrinogen-III synthase</fullName>
        <ecNumber evidence="3 9">4.2.1.75</ecNumber>
    </recommendedName>
</protein>
<keyword evidence="4 9" id="KW-0456">Lyase</keyword>
<keyword evidence="5 9" id="KW-0627">Porphyrin biosynthesis</keyword>
<evidence type="ECO:0000256" key="7">
    <source>
        <dbReference type="ARBA" id="ARBA00040167"/>
    </source>
</evidence>
<name>A0A6L6YIP2_9BURK</name>
<comment type="caution">
    <text evidence="11">The sequence shown here is derived from an EMBL/GenBank/DDBJ whole genome shotgun (WGS) entry which is preliminary data.</text>
</comment>